<dbReference type="PROSITE" id="PS50805">
    <property type="entry name" value="KRAB"/>
    <property type="match status" value="1"/>
</dbReference>
<evidence type="ECO:0000256" key="10">
    <source>
        <dbReference type="ARBA" id="ARBA00023242"/>
    </source>
</evidence>
<comment type="similarity">
    <text evidence="2">Belongs to the krueppel C2H2-type zinc-finger protein family.</text>
</comment>
<keyword evidence="4" id="KW-0677">Repeat</keyword>
<dbReference type="InterPro" id="IPR036236">
    <property type="entry name" value="Znf_C2H2_sf"/>
</dbReference>
<evidence type="ECO:0000256" key="4">
    <source>
        <dbReference type="ARBA" id="ARBA00022737"/>
    </source>
</evidence>
<name>A0A8D2I1N2_UROPR</name>
<feature type="domain" description="C2H2-type" evidence="12">
    <location>
        <begin position="246"/>
        <end position="273"/>
    </location>
</feature>
<dbReference type="Gene3D" id="6.10.140.140">
    <property type="match status" value="1"/>
</dbReference>
<dbReference type="InterPro" id="IPR013087">
    <property type="entry name" value="Znf_C2H2_type"/>
</dbReference>
<accession>A0A8D2I1N2</accession>
<dbReference type="Ensembl" id="ENSUPAT00010025904.1">
    <property type="protein sequence ID" value="ENSUPAP00010022755.1"/>
    <property type="gene ID" value="ENSUPAG00010018060.1"/>
</dbReference>
<dbReference type="SMART" id="SM00349">
    <property type="entry name" value="KRAB"/>
    <property type="match status" value="1"/>
</dbReference>
<evidence type="ECO:0000256" key="1">
    <source>
        <dbReference type="ARBA" id="ARBA00004123"/>
    </source>
</evidence>
<keyword evidence="3" id="KW-0479">Metal-binding</keyword>
<dbReference type="Gene3D" id="3.30.160.60">
    <property type="entry name" value="Classic Zinc Finger"/>
    <property type="match status" value="8"/>
</dbReference>
<dbReference type="Pfam" id="PF01352">
    <property type="entry name" value="KRAB"/>
    <property type="match status" value="1"/>
</dbReference>
<dbReference type="InterPro" id="IPR036051">
    <property type="entry name" value="KRAB_dom_sf"/>
</dbReference>
<proteinExistence type="inferred from homology"/>
<feature type="domain" description="C2H2-type" evidence="12">
    <location>
        <begin position="330"/>
        <end position="357"/>
    </location>
</feature>
<dbReference type="GO" id="GO:0001227">
    <property type="term" value="F:DNA-binding transcription repressor activity, RNA polymerase II-specific"/>
    <property type="evidence" value="ECO:0007669"/>
    <property type="project" value="TreeGrafter"/>
</dbReference>
<evidence type="ECO:0000256" key="7">
    <source>
        <dbReference type="ARBA" id="ARBA00023015"/>
    </source>
</evidence>
<dbReference type="GO" id="GO:0001817">
    <property type="term" value="P:regulation of cytokine production"/>
    <property type="evidence" value="ECO:0007669"/>
    <property type="project" value="TreeGrafter"/>
</dbReference>
<dbReference type="SUPFAM" id="SSF109640">
    <property type="entry name" value="KRAB domain (Kruppel-associated box)"/>
    <property type="match status" value="1"/>
</dbReference>
<dbReference type="GO" id="GO:0002682">
    <property type="term" value="P:regulation of immune system process"/>
    <property type="evidence" value="ECO:0007669"/>
    <property type="project" value="TreeGrafter"/>
</dbReference>
<dbReference type="InterPro" id="IPR001909">
    <property type="entry name" value="KRAB"/>
</dbReference>
<evidence type="ECO:0000256" key="6">
    <source>
        <dbReference type="ARBA" id="ARBA00022833"/>
    </source>
</evidence>
<sequence>MPGVQRSFKMESLAFRDVAIDFSEEEWKCLEPAQQNLYRDVMLENYRNLIFLGEQQSPDLICKIIPIFILSAMNSHYTQKISPESCIKLFFKKVIKRRCRNCDLDYLQKKKVQDSVGENEDWKSYYKGRDKSVVHVHNENFVSRPEEHLIPQKSIPYITEGQVSKNDHFESFFKNCPLFSNEQKILSCSQTYTFNCCGKAPVSTLTKHQRIHTRKHPYKCEESGKGFNKSLQLNQHHTIHTGEELYKCKECGKGFTQKGSLTQHQRVHTGEKPYKCEECGKGFTQRGSLTQHQRIHTGEKPYKCDVCGKCFTKRSYLTHHHRIHTGEKPYKCNECGKAFNKRDQLRMHHRIHSGERPYSCETCGKGFTQRSCLTQHQRIHRREKPYNCETCGKGFAQRCYLAQHQKIHSIEKLYKCNECGKGFTHKGSFTEHQRIHTGEKTSTHLENSVPISQTFIHLFIIKETLKQL</sequence>
<protein>
    <submittedName>
        <fullName evidence="14">Uncharacterized protein</fullName>
    </submittedName>
</protein>
<feature type="domain" description="C2H2-type" evidence="12">
    <location>
        <begin position="414"/>
        <end position="441"/>
    </location>
</feature>
<keyword evidence="5 11" id="KW-0863">Zinc-finger</keyword>
<feature type="domain" description="C2H2-type" evidence="12">
    <location>
        <begin position="358"/>
        <end position="385"/>
    </location>
</feature>
<dbReference type="Pfam" id="PF00096">
    <property type="entry name" value="zf-C2H2"/>
    <property type="match status" value="7"/>
</dbReference>
<feature type="domain" description="KRAB" evidence="13">
    <location>
        <begin position="13"/>
        <end position="83"/>
    </location>
</feature>
<keyword evidence="6" id="KW-0862">Zinc</keyword>
<dbReference type="SMART" id="SM00355">
    <property type="entry name" value="ZnF_C2H2"/>
    <property type="match status" value="8"/>
</dbReference>
<dbReference type="AlphaFoldDB" id="A0A8D2I1N2"/>
<dbReference type="GO" id="GO:0000978">
    <property type="term" value="F:RNA polymerase II cis-regulatory region sequence-specific DNA binding"/>
    <property type="evidence" value="ECO:0007669"/>
    <property type="project" value="TreeGrafter"/>
</dbReference>
<dbReference type="GO" id="GO:0005654">
    <property type="term" value="C:nucleoplasm"/>
    <property type="evidence" value="ECO:0007669"/>
    <property type="project" value="TreeGrafter"/>
</dbReference>
<comment type="subcellular location">
    <subcellularLocation>
        <location evidence="1">Nucleus</location>
    </subcellularLocation>
</comment>
<evidence type="ECO:0000256" key="5">
    <source>
        <dbReference type="ARBA" id="ARBA00022771"/>
    </source>
</evidence>
<organism evidence="14 15">
    <name type="scientific">Urocitellus parryii</name>
    <name type="common">Arctic ground squirrel</name>
    <name type="synonym">Spermophilus parryii</name>
    <dbReference type="NCBI Taxonomy" id="9999"/>
    <lineage>
        <taxon>Eukaryota</taxon>
        <taxon>Metazoa</taxon>
        <taxon>Chordata</taxon>
        <taxon>Craniata</taxon>
        <taxon>Vertebrata</taxon>
        <taxon>Euteleostomi</taxon>
        <taxon>Mammalia</taxon>
        <taxon>Eutheria</taxon>
        <taxon>Euarchontoglires</taxon>
        <taxon>Glires</taxon>
        <taxon>Rodentia</taxon>
        <taxon>Sciuromorpha</taxon>
        <taxon>Sciuridae</taxon>
        <taxon>Xerinae</taxon>
        <taxon>Marmotini</taxon>
        <taxon>Urocitellus</taxon>
    </lineage>
</organism>
<dbReference type="PANTHER" id="PTHR24399:SF75">
    <property type="entry name" value="ZFP14 ZINC FINGER PROTEIN-RELATED"/>
    <property type="match status" value="1"/>
</dbReference>
<feature type="domain" description="C2H2-type" evidence="12">
    <location>
        <begin position="218"/>
        <end position="245"/>
    </location>
</feature>
<dbReference type="PROSITE" id="PS50157">
    <property type="entry name" value="ZINC_FINGER_C2H2_2"/>
    <property type="match status" value="8"/>
</dbReference>
<keyword evidence="10" id="KW-0539">Nucleus</keyword>
<keyword evidence="8" id="KW-0238">DNA-binding</keyword>
<evidence type="ECO:0000256" key="3">
    <source>
        <dbReference type="ARBA" id="ARBA00022723"/>
    </source>
</evidence>
<evidence type="ECO:0000256" key="8">
    <source>
        <dbReference type="ARBA" id="ARBA00023125"/>
    </source>
</evidence>
<dbReference type="PANTHER" id="PTHR24399">
    <property type="entry name" value="ZINC FINGER AND BTB DOMAIN-CONTAINING"/>
    <property type="match status" value="1"/>
</dbReference>
<keyword evidence="15" id="KW-1185">Reference proteome</keyword>
<dbReference type="GeneTree" id="ENSGT01140000282560"/>
<dbReference type="PROSITE" id="PS00028">
    <property type="entry name" value="ZINC_FINGER_C2H2_1"/>
    <property type="match status" value="7"/>
</dbReference>
<dbReference type="Proteomes" id="UP000694417">
    <property type="component" value="Unplaced"/>
</dbReference>
<evidence type="ECO:0000259" key="12">
    <source>
        <dbReference type="PROSITE" id="PS50157"/>
    </source>
</evidence>
<dbReference type="CDD" id="cd07765">
    <property type="entry name" value="KRAB_A-box"/>
    <property type="match status" value="1"/>
</dbReference>
<feature type="domain" description="C2H2-type" evidence="12">
    <location>
        <begin position="386"/>
        <end position="413"/>
    </location>
</feature>
<feature type="domain" description="C2H2-type" evidence="12">
    <location>
        <begin position="302"/>
        <end position="329"/>
    </location>
</feature>
<evidence type="ECO:0000313" key="14">
    <source>
        <dbReference type="Ensembl" id="ENSUPAP00010022755.1"/>
    </source>
</evidence>
<evidence type="ECO:0000313" key="15">
    <source>
        <dbReference type="Proteomes" id="UP000694417"/>
    </source>
</evidence>
<reference evidence="14" key="2">
    <citation type="submission" date="2025-09" db="UniProtKB">
        <authorList>
            <consortium name="Ensembl"/>
        </authorList>
    </citation>
    <scope>IDENTIFICATION</scope>
</reference>
<evidence type="ECO:0000259" key="13">
    <source>
        <dbReference type="PROSITE" id="PS50805"/>
    </source>
</evidence>
<evidence type="ECO:0000256" key="11">
    <source>
        <dbReference type="PROSITE-ProRule" id="PRU00042"/>
    </source>
</evidence>
<reference evidence="14" key="1">
    <citation type="submission" date="2025-08" db="UniProtKB">
        <authorList>
            <consortium name="Ensembl"/>
        </authorList>
    </citation>
    <scope>IDENTIFICATION</scope>
</reference>
<dbReference type="SUPFAM" id="SSF57667">
    <property type="entry name" value="beta-beta-alpha zinc fingers"/>
    <property type="match status" value="5"/>
</dbReference>
<dbReference type="GO" id="GO:0008270">
    <property type="term" value="F:zinc ion binding"/>
    <property type="evidence" value="ECO:0007669"/>
    <property type="project" value="UniProtKB-KW"/>
</dbReference>
<evidence type="ECO:0000256" key="9">
    <source>
        <dbReference type="ARBA" id="ARBA00023163"/>
    </source>
</evidence>
<feature type="domain" description="C2H2-type" evidence="12">
    <location>
        <begin position="274"/>
        <end position="301"/>
    </location>
</feature>
<keyword evidence="9" id="KW-0804">Transcription</keyword>
<evidence type="ECO:0000256" key="2">
    <source>
        <dbReference type="ARBA" id="ARBA00006991"/>
    </source>
</evidence>
<keyword evidence="7" id="KW-0805">Transcription regulation</keyword>